<dbReference type="Gene3D" id="3.40.50.1820">
    <property type="entry name" value="alpha/beta hydrolase"/>
    <property type="match status" value="1"/>
</dbReference>
<feature type="chain" id="PRO_5018163464" description="Serine aminopeptidase S33 domain-containing protein" evidence="2">
    <location>
        <begin position="23"/>
        <end position="463"/>
    </location>
</feature>
<dbReference type="PANTHER" id="PTHR43265">
    <property type="entry name" value="ESTERASE ESTD"/>
    <property type="match status" value="1"/>
</dbReference>
<comment type="caution">
    <text evidence="4">The sequence shown here is derived from an EMBL/GenBank/DDBJ whole genome shotgun (WGS) entry which is preliminary data.</text>
</comment>
<keyword evidence="1" id="KW-0378">Hydrolase</keyword>
<feature type="signal peptide" evidence="2">
    <location>
        <begin position="1"/>
        <end position="22"/>
    </location>
</feature>
<sequence>MKTVVHSALWVVTLLFSLITFAQEFNGSWTGAIQGMPLVFEISNINGEYAAKMQSPTQSKTYIPMNSVMVDGNQITMLLDVYKIKYKGELIDSKIIGTFTQGAGSGKMILEKKEYVEVKPNRPQEPKAPFPYHIEDVVFTNPKANDIKLAGTLTLPNNVNNPAVAILISGSGPQDRNEELFDHKPFLVLADHLTRKGIAVLRYDDRGVAQSQGTQKGATSEDFATDVEAAIAYLKSRKDVDSKKIGLIGHSEGGLIAPMVIADNRRNVAFFVSLAGPGVDGYHVLLPQIEKSLRFQGVVGSQLDFEKKLMDAMFLKIIDSKKLSSQVLENELVIVMKKKVAEAPDVSKAKYTDEVISALSKQFSDDWMRFFLSYDPATNLSKVKCPVLAINGSLDYQVIPEINLPGFETALSKNKDVTIKKIAGLNHLFQNAQTGSAGEYGQLEETIDPRTLNLISSWINSRF</sequence>
<keyword evidence="5" id="KW-1185">Reference proteome</keyword>
<dbReference type="PANTHER" id="PTHR43265:SF1">
    <property type="entry name" value="ESTERASE ESTD"/>
    <property type="match status" value="1"/>
</dbReference>
<accession>A0A2S6IRW9</accession>
<dbReference type="GO" id="GO:0004252">
    <property type="term" value="F:serine-type endopeptidase activity"/>
    <property type="evidence" value="ECO:0007669"/>
    <property type="project" value="InterPro"/>
</dbReference>
<dbReference type="AlphaFoldDB" id="A0A2S6IRW9"/>
<dbReference type="GO" id="GO:0006508">
    <property type="term" value="P:proteolysis"/>
    <property type="evidence" value="ECO:0007669"/>
    <property type="project" value="InterPro"/>
</dbReference>
<reference evidence="4 5" key="1">
    <citation type="submission" date="2018-02" db="EMBL/GenBank/DDBJ databases">
        <title>Genomic Encyclopedia of Archaeal and Bacterial Type Strains, Phase II (KMG-II): from individual species to whole genera.</title>
        <authorList>
            <person name="Goeker M."/>
        </authorList>
    </citation>
    <scope>NUCLEOTIDE SEQUENCE [LARGE SCALE GENOMIC DNA]</scope>
    <source>
        <strain evidence="4 5">DSM 16809</strain>
    </source>
</reference>
<dbReference type="InterPro" id="IPR002471">
    <property type="entry name" value="Pept_S9_AS"/>
</dbReference>
<dbReference type="RefSeq" id="WP_104514532.1">
    <property type="nucleotide sequence ID" value="NZ_MQVW01000027.1"/>
</dbReference>
<dbReference type="Pfam" id="PF12146">
    <property type="entry name" value="Hydrolase_4"/>
    <property type="match status" value="1"/>
</dbReference>
<dbReference type="PROSITE" id="PS00708">
    <property type="entry name" value="PRO_ENDOPEP_SER"/>
    <property type="match status" value="1"/>
</dbReference>
<proteinExistence type="predicted"/>
<evidence type="ECO:0000259" key="3">
    <source>
        <dbReference type="Pfam" id="PF12146"/>
    </source>
</evidence>
<evidence type="ECO:0000313" key="5">
    <source>
        <dbReference type="Proteomes" id="UP000239002"/>
    </source>
</evidence>
<name>A0A2S6IRW9_9FLAO</name>
<dbReference type="Proteomes" id="UP000239002">
    <property type="component" value="Unassembled WGS sequence"/>
</dbReference>
<dbReference type="InterPro" id="IPR029058">
    <property type="entry name" value="AB_hydrolase_fold"/>
</dbReference>
<dbReference type="SUPFAM" id="SSF53474">
    <property type="entry name" value="alpha/beta-Hydrolases"/>
    <property type="match status" value="1"/>
</dbReference>
<protein>
    <recommendedName>
        <fullName evidence="3">Serine aminopeptidase S33 domain-containing protein</fullName>
    </recommendedName>
</protein>
<keyword evidence="2" id="KW-0732">Signal</keyword>
<dbReference type="InterPro" id="IPR022742">
    <property type="entry name" value="Hydrolase_4"/>
</dbReference>
<dbReference type="EMBL" id="PTJE01000001">
    <property type="protein sequence ID" value="PPK97014.1"/>
    <property type="molecule type" value="Genomic_DNA"/>
</dbReference>
<evidence type="ECO:0000256" key="1">
    <source>
        <dbReference type="ARBA" id="ARBA00022801"/>
    </source>
</evidence>
<organism evidence="4 5">
    <name type="scientific">Nonlabens xylanidelens</name>
    <dbReference type="NCBI Taxonomy" id="191564"/>
    <lineage>
        <taxon>Bacteria</taxon>
        <taxon>Pseudomonadati</taxon>
        <taxon>Bacteroidota</taxon>
        <taxon>Flavobacteriia</taxon>
        <taxon>Flavobacteriales</taxon>
        <taxon>Flavobacteriaceae</taxon>
        <taxon>Nonlabens</taxon>
    </lineage>
</organism>
<dbReference type="OrthoDB" id="9809549at2"/>
<dbReference type="GO" id="GO:0052689">
    <property type="term" value="F:carboxylic ester hydrolase activity"/>
    <property type="evidence" value="ECO:0007669"/>
    <property type="project" value="TreeGrafter"/>
</dbReference>
<evidence type="ECO:0000313" key="4">
    <source>
        <dbReference type="EMBL" id="PPK97014.1"/>
    </source>
</evidence>
<feature type="domain" description="Serine aminopeptidase S33" evidence="3">
    <location>
        <begin position="189"/>
        <end position="427"/>
    </location>
</feature>
<dbReference type="InterPro" id="IPR053145">
    <property type="entry name" value="AB_hydrolase_Est10"/>
</dbReference>
<gene>
    <name evidence="4" type="ORF">LY01_00840</name>
</gene>
<evidence type="ECO:0000256" key="2">
    <source>
        <dbReference type="SAM" id="SignalP"/>
    </source>
</evidence>